<dbReference type="OrthoDB" id="5192284at2"/>
<accession>A0A4V1CWS3</accession>
<dbReference type="KEGG" id="ndp:E2C04_15675"/>
<protein>
    <submittedName>
        <fullName evidence="2">Uncharacterized protein</fullName>
    </submittedName>
</protein>
<feature type="compositionally biased region" description="Low complexity" evidence="1">
    <location>
        <begin position="157"/>
        <end position="170"/>
    </location>
</feature>
<reference evidence="2 3" key="1">
    <citation type="journal article" date="2008" name="Int. J. Syst. Evol. Microbiol.">
        <title>Nocardioides daphniae sp. nov., isolated from Daphnia cucullata (Crustacea: Cladocera).</title>
        <authorList>
            <person name="Toth E.M."/>
            <person name="Keki Z."/>
            <person name="Homonnay Z.G."/>
            <person name="Borsodi A.K."/>
            <person name="Marialigeti K."/>
            <person name="Schumann P."/>
        </authorList>
    </citation>
    <scope>NUCLEOTIDE SEQUENCE [LARGE SCALE GENOMIC DNA]</scope>
    <source>
        <strain evidence="2 3">JCM 16608</strain>
    </source>
</reference>
<organism evidence="2 3">
    <name type="scientific">Nocardioides daphniae</name>
    <dbReference type="NCBI Taxonomy" id="402297"/>
    <lineage>
        <taxon>Bacteria</taxon>
        <taxon>Bacillati</taxon>
        <taxon>Actinomycetota</taxon>
        <taxon>Actinomycetes</taxon>
        <taxon>Propionibacteriales</taxon>
        <taxon>Nocardioidaceae</taxon>
        <taxon>Nocardioides</taxon>
    </lineage>
</organism>
<evidence type="ECO:0000256" key="1">
    <source>
        <dbReference type="SAM" id="MobiDB-lite"/>
    </source>
</evidence>
<feature type="region of interest" description="Disordered" evidence="1">
    <location>
        <begin position="111"/>
        <end position="204"/>
    </location>
</feature>
<dbReference type="EMBL" id="CP038462">
    <property type="protein sequence ID" value="QCC78267.1"/>
    <property type="molecule type" value="Genomic_DNA"/>
</dbReference>
<dbReference type="RefSeq" id="WP_135833304.1">
    <property type="nucleotide sequence ID" value="NZ_CP038462.1"/>
</dbReference>
<dbReference type="Proteomes" id="UP000297025">
    <property type="component" value="Chromosome"/>
</dbReference>
<gene>
    <name evidence="2" type="ORF">E2C04_15675</name>
</gene>
<sequence>MLQCPNGEPGSLYSLEESPIQADPRIWTHIAFVCLESADELQTISAADVAREFKRLTWPAARMTIQPPDGETLVNLPTIFFTNDTSTQTQTVTLLGQTVEIEATPAEWTWHWATPGDDGTPDDRQPFTTADPGSPHPNATVTHAYTRADATVRHDSTSPTPDSSASTTAPGKTSRDPHRQRRPPEPPRPRSTPTLVRDTPTSSP</sequence>
<proteinExistence type="predicted"/>
<feature type="compositionally biased region" description="Basic and acidic residues" evidence="1">
    <location>
        <begin position="173"/>
        <end position="188"/>
    </location>
</feature>
<evidence type="ECO:0000313" key="3">
    <source>
        <dbReference type="Proteomes" id="UP000297025"/>
    </source>
</evidence>
<evidence type="ECO:0000313" key="2">
    <source>
        <dbReference type="EMBL" id="QCC78267.1"/>
    </source>
</evidence>
<name>A0A4V1CWS3_9ACTN</name>
<dbReference type="AlphaFoldDB" id="A0A4V1CWS3"/>
<feature type="compositionally biased region" description="Polar residues" evidence="1">
    <location>
        <begin position="191"/>
        <end position="204"/>
    </location>
</feature>